<reference evidence="13 14" key="1">
    <citation type="journal article" date="2017" name="Mol. Biol. Evol.">
        <title>The 4-celled Tetrabaena socialis nuclear genome reveals the essential components for genetic control of cell number at the origin of multicellularity in the volvocine lineage.</title>
        <authorList>
            <person name="Featherston J."/>
            <person name="Arakaki Y."/>
            <person name="Hanschen E.R."/>
            <person name="Ferris P.J."/>
            <person name="Michod R.E."/>
            <person name="Olson B.J.S.C."/>
            <person name="Nozaki H."/>
            <person name="Durand P.M."/>
        </authorList>
    </citation>
    <scope>NUCLEOTIDE SEQUENCE [LARGE SCALE GENOMIC DNA]</scope>
    <source>
        <strain evidence="13 14">NIES-571</strain>
    </source>
</reference>
<evidence type="ECO:0000256" key="11">
    <source>
        <dbReference type="ARBA" id="ARBA00049255"/>
    </source>
</evidence>
<dbReference type="PANTHER" id="PTHR10947">
    <property type="entry name" value="PHENYLALANYL-TRNA SYNTHETASE BETA CHAIN AND LEUCINE-RICH REPEAT-CONTAINING PROTEIN 47"/>
    <property type="match status" value="1"/>
</dbReference>
<dbReference type="GO" id="GO:0009328">
    <property type="term" value="C:phenylalanine-tRNA ligase complex"/>
    <property type="evidence" value="ECO:0007669"/>
    <property type="project" value="TreeGrafter"/>
</dbReference>
<evidence type="ECO:0000256" key="2">
    <source>
        <dbReference type="ARBA" id="ARBA00011209"/>
    </source>
</evidence>
<evidence type="ECO:0000256" key="5">
    <source>
        <dbReference type="ARBA" id="ARBA00022723"/>
    </source>
</evidence>
<dbReference type="SMART" id="SM00874">
    <property type="entry name" value="B5"/>
    <property type="match status" value="1"/>
</dbReference>
<comment type="catalytic activity">
    <reaction evidence="11">
        <text>tRNA(Phe) + L-phenylalanine + ATP = L-phenylalanyl-tRNA(Phe) + AMP + diphosphate + H(+)</text>
        <dbReference type="Rhea" id="RHEA:19413"/>
        <dbReference type="Rhea" id="RHEA-COMP:9668"/>
        <dbReference type="Rhea" id="RHEA-COMP:9699"/>
        <dbReference type="ChEBI" id="CHEBI:15378"/>
        <dbReference type="ChEBI" id="CHEBI:30616"/>
        <dbReference type="ChEBI" id="CHEBI:33019"/>
        <dbReference type="ChEBI" id="CHEBI:58095"/>
        <dbReference type="ChEBI" id="CHEBI:78442"/>
        <dbReference type="ChEBI" id="CHEBI:78531"/>
        <dbReference type="ChEBI" id="CHEBI:456215"/>
        <dbReference type="EC" id="6.1.1.20"/>
    </reaction>
</comment>
<evidence type="ECO:0000256" key="8">
    <source>
        <dbReference type="ARBA" id="ARBA00022842"/>
    </source>
</evidence>
<dbReference type="Pfam" id="PF17759">
    <property type="entry name" value="tRNA_synthFbeta"/>
    <property type="match status" value="1"/>
</dbReference>
<keyword evidence="10" id="KW-0030">Aminoacyl-tRNA synthetase</keyword>
<keyword evidence="7" id="KW-0067">ATP-binding</keyword>
<evidence type="ECO:0000256" key="10">
    <source>
        <dbReference type="ARBA" id="ARBA00023146"/>
    </source>
</evidence>
<sequence>MGRRAVIPTPVLAAVAVHSPDKLHQNLCRQRTLVAIGTHDLSTIQGPFTYEALPPEDIKFTPLKQTREFNAKELLQHYLDHDQKLKKFVPIIHSAVVYPVIYDARRTVLSLPPIINGAHSAVSAELGADGTALSVSVPPTRSDILHACDVAEDVAIAHGYNNIPTRIPPTATQGRELPINQLTEMLRGEVAMAGFTEVLTWALVSRAENFDHLRRPDDGNTAVEIGNPATAEFEVCRSSLLSSALKTLAANKENALPIKLFEVSDAILLDASRSVGARNERRLVAVHCAKESGFEVIHGLLNRVMEVLGVPHKDEPGASSRPVSYHWSPSTDPALFPGRQAAVFSGETQVGLFGIVHPEVLAAFELPYPVSALEINLEPFVFDQFYGSLLEPLDS</sequence>
<dbReference type="FunFam" id="3.30.930.10:FF:000059">
    <property type="entry name" value="phenylalanine--tRNA ligase beta subunit"/>
    <property type="match status" value="1"/>
</dbReference>
<dbReference type="InterPro" id="IPR045864">
    <property type="entry name" value="aa-tRNA-synth_II/BPL/LPL"/>
</dbReference>
<evidence type="ECO:0000256" key="4">
    <source>
        <dbReference type="ARBA" id="ARBA00022598"/>
    </source>
</evidence>
<accession>A0A2J8AGM0</accession>
<dbReference type="EMBL" id="PGGS01000024">
    <property type="protein sequence ID" value="PNH11678.1"/>
    <property type="molecule type" value="Genomic_DNA"/>
</dbReference>
<evidence type="ECO:0000256" key="6">
    <source>
        <dbReference type="ARBA" id="ARBA00022741"/>
    </source>
</evidence>
<keyword evidence="5" id="KW-0479">Metal-binding</keyword>
<dbReference type="PANTHER" id="PTHR10947:SF0">
    <property type="entry name" value="PHENYLALANINE--TRNA LIGASE BETA SUBUNIT"/>
    <property type="match status" value="1"/>
</dbReference>
<keyword evidence="14" id="KW-1185">Reference proteome</keyword>
<dbReference type="Gene3D" id="3.50.40.10">
    <property type="entry name" value="Phenylalanyl-trna Synthetase, Chain B, domain 3"/>
    <property type="match status" value="1"/>
</dbReference>
<evidence type="ECO:0000256" key="9">
    <source>
        <dbReference type="ARBA" id="ARBA00022917"/>
    </source>
</evidence>
<evidence type="ECO:0000256" key="3">
    <source>
        <dbReference type="ARBA" id="ARBA00012814"/>
    </source>
</evidence>
<evidence type="ECO:0000313" key="13">
    <source>
        <dbReference type="EMBL" id="PNH11678.1"/>
    </source>
</evidence>
<dbReference type="Pfam" id="PF03484">
    <property type="entry name" value="B5"/>
    <property type="match status" value="1"/>
</dbReference>
<dbReference type="Proteomes" id="UP000236333">
    <property type="component" value="Unassembled WGS sequence"/>
</dbReference>
<dbReference type="PROSITE" id="PS51483">
    <property type="entry name" value="B5"/>
    <property type="match status" value="1"/>
</dbReference>
<dbReference type="AlphaFoldDB" id="A0A2J8AGM0"/>
<dbReference type="GO" id="GO:0003723">
    <property type="term" value="F:RNA binding"/>
    <property type="evidence" value="ECO:0007669"/>
    <property type="project" value="InterPro"/>
</dbReference>
<dbReference type="EC" id="6.1.1.20" evidence="3"/>
<keyword evidence="9" id="KW-0648">Protein biosynthesis</keyword>
<evidence type="ECO:0000313" key="14">
    <source>
        <dbReference type="Proteomes" id="UP000236333"/>
    </source>
</evidence>
<keyword evidence="4 13" id="KW-0436">Ligase</keyword>
<comment type="cofactor">
    <cofactor evidence="1">
        <name>Mg(2+)</name>
        <dbReference type="ChEBI" id="CHEBI:18420"/>
    </cofactor>
</comment>
<dbReference type="GO" id="GO:0006432">
    <property type="term" value="P:phenylalanyl-tRNA aminoacylation"/>
    <property type="evidence" value="ECO:0007669"/>
    <property type="project" value="InterPro"/>
</dbReference>
<dbReference type="GO" id="GO:0000287">
    <property type="term" value="F:magnesium ion binding"/>
    <property type="evidence" value="ECO:0007669"/>
    <property type="project" value="InterPro"/>
</dbReference>
<dbReference type="GO" id="GO:0004826">
    <property type="term" value="F:phenylalanine-tRNA ligase activity"/>
    <property type="evidence" value="ECO:0007669"/>
    <property type="project" value="UniProtKB-EC"/>
</dbReference>
<dbReference type="InterPro" id="IPR041616">
    <property type="entry name" value="PheRS_beta_core"/>
</dbReference>
<name>A0A2J8AGM0_9CHLO</name>
<dbReference type="SUPFAM" id="SSF55681">
    <property type="entry name" value="Class II aaRS and biotin synthetases"/>
    <property type="match status" value="1"/>
</dbReference>
<dbReference type="InterPro" id="IPR020825">
    <property type="entry name" value="Phe-tRNA_synthase-like_B3/B4"/>
</dbReference>
<organism evidence="13 14">
    <name type="scientific">Tetrabaena socialis</name>
    <dbReference type="NCBI Taxonomy" id="47790"/>
    <lineage>
        <taxon>Eukaryota</taxon>
        <taxon>Viridiplantae</taxon>
        <taxon>Chlorophyta</taxon>
        <taxon>core chlorophytes</taxon>
        <taxon>Chlorophyceae</taxon>
        <taxon>CS clade</taxon>
        <taxon>Chlamydomonadales</taxon>
        <taxon>Tetrabaenaceae</taxon>
        <taxon>Tetrabaena</taxon>
    </lineage>
</organism>
<dbReference type="InterPro" id="IPR045060">
    <property type="entry name" value="Phe-tRNA-ligase_IIc_bsu"/>
</dbReference>
<dbReference type="GO" id="GO:0005524">
    <property type="term" value="F:ATP binding"/>
    <property type="evidence" value="ECO:0007669"/>
    <property type="project" value="UniProtKB-KW"/>
</dbReference>
<dbReference type="InterPro" id="IPR005147">
    <property type="entry name" value="tRNA_synthase_B5-dom"/>
</dbReference>
<dbReference type="CDD" id="cd00769">
    <property type="entry name" value="PheRS_beta_core"/>
    <property type="match status" value="1"/>
</dbReference>
<comment type="caution">
    <text evidence="13">The sequence shown here is derived from an EMBL/GenBank/DDBJ whole genome shotgun (WGS) entry which is preliminary data.</text>
</comment>
<dbReference type="OrthoDB" id="1698572at2759"/>
<dbReference type="SUPFAM" id="SSF46955">
    <property type="entry name" value="Putative DNA-binding domain"/>
    <property type="match status" value="1"/>
</dbReference>
<evidence type="ECO:0000259" key="12">
    <source>
        <dbReference type="PROSITE" id="PS51483"/>
    </source>
</evidence>
<evidence type="ECO:0000256" key="7">
    <source>
        <dbReference type="ARBA" id="ARBA00022840"/>
    </source>
</evidence>
<keyword evidence="8" id="KW-0460">Magnesium</keyword>
<protein>
    <recommendedName>
        <fullName evidence="3">phenylalanine--tRNA ligase</fullName>
        <ecNumber evidence="3">6.1.1.20</ecNumber>
    </recommendedName>
</protein>
<proteinExistence type="predicted"/>
<dbReference type="InterPro" id="IPR009061">
    <property type="entry name" value="DNA-bd_dom_put_sf"/>
</dbReference>
<comment type="subunit">
    <text evidence="2">Tetramer of two alpha and two beta subunits.</text>
</comment>
<feature type="domain" description="B5" evidence="12">
    <location>
        <begin position="93"/>
        <end position="165"/>
    </location>
</feature>
<gene>
    <name evidence="13" type="ORF">TSOC_001470</name>
</gene>
<evidence type="ECO:0000256" key="1">
    <source>
        <dbReference type="ARBA" id="ARBA00001946"/>
    </source>
</evidence>
<dbReference type="Gene3D" id="3.30.930.10">
    <property type="entry name" value="Bira Bifunctional Protein, Domain 2"/>
    <property type="match status" value="1"/>
</dbReference>
<keyword evidence="6" id="KW-0547">Nucleotide-binding</keyword>